<organism evidence="13 14">
    <name type="scientific">Abyssobacteria bacterium (strain SURF_5)</name>
    <dbReference type="NCBI Taxonomy" id="2093360"/>
    <lineage>
        <taxon>Bacteria</taxon>
        <taxon>Pseudomonadati</taxon>
        <taxon>Candidatus Hydrogenedentota</taxon>
        <taxon>Candidatus Abyssobacteria</taxon>
    </lineage>
</organism>
<evidence type="ECO:0000313" key="14">
    <source>
        <dbReference type="Proteomes" id="UP000265882"/>
    </source>
</evidence>
<dbReference type="NCBIfam" id="NF004044">
    <property type="entry name" value="PRK05561.1"/>
    <property type="match status" value="1"/>
</dbReference>
<dbReference type="SUPFAM" id="SSF56719">
    <property type="entry name" value="Type II DNA topoisomerase"/>
    <property type="match status" value="1"/>
</dbReference>
<reference evidence="13 14" key="1">
    <citation type="journal article" date="2017" name="ISME J.">
        <title>Energy and carbon metabolisms in a deep terrestrial subsurface fluid microbial community.</title>
        <authorList>
            <person name="Momper L."/>
            <person name="Jungbluth S.P."/>
            <person name="Lee M.D."/>
            <person name="Amend J.P."/>
        </authorList>
    </citation>
    <scope>NUCLEOTIDE SEQUENCE [LARGE SCALE GENOMIC DNA]</scope>
    <source>
        <strain evidence="13">SURF_5</strain>
    </source>
</reference>
<comment type="subunit">
    <text evidence="9">Heterotetramer, composed of two GyrA and two GyrB chains. In the heterotetramer, GyrA contains the active site tyrosine that forms a transient covalent intermediate with DNA, while GyrB binds cofactors and catalyzes ATP hydrolysis.</text>
</comment>
<sequence>MYTQNEKIFPVNLESEMKKSFIDYAMSVIVARALPDARDGLKPVHRRILYAMNELGLTSRRAYRKCARIVGDTMGKYHPHGDSPIYDALVRMAQDFNMRYPLVDGQGNFGSIDGDNAAAMRYTEARLAALAEEMLADIDKETVNFQPNFDESLQEPVVLPSALPNLLVNGSSGIAVGMATNIPPHNLGEIIDALCLLIDNPQAQLSDLLQVVKGPDFPTGGVILGTRGIHDAYRTGRGKLVIRAQAAIEKPSSASGKEKIVVNEIPYQVNKSKLIESIAALAQQKKIEGISDIRDESDKEGMRIVIDVKRGEVAEVILNQLYKHTALQSSFGIIMLALVENRPRVLGLRRMLQEYLDHRIEIVTRRTRFDLRKAEERAHILEGLKIALDHIDEVINTIRQSHTPEQARNSLVVQFGLTDKQAQAILDMRLQRLTGLERQKIDAEYEDLLKTIANLRSILESPRVLMGVIRAEFEEIKKKYSDPRRTHILDEETEFKVEDFIAQEDMVITISHAGYIKRLPVSTYRKQHRGGVGVTGMETKEEDFVEHIFIASTHEYILFFTDRGRVHWLKVHEIPRAGRYSKGRAIINILHLADGESVTAFLSVKSFEESRYIMMATEKGVVKKTELEAFSNPRAGGIIAITLDDGDRLTHVKLTGGEDEILLGTEQGLAIRFNERQVRPMGRTARGVIGIRMEEGDRLVGMEKVIPDATILVVTENGYGKRTDFDEYRSQHRGGKGIISIKTSARNGKCIGMRTVRENEEVVCVSSRGMVVRTPVSDISVIGRNTQGVRVIRLQEDDSFVAVAVVMPKEKEDALADEAAANLPESESPGADEADFEENGEPQAE</sequence>
<dbReference type="SUPFAM" id="SSF101904">
    <property type="entry name" value="GyrA/ParC C-terminal domain-like"/>
    <property type="match status" value="1"/>
</dbReference>
<evidence type="ECO:0000256" key="1">
    <source>
        <dbReference type="ARBA" id="ARBA00000185"/>
    </source>
</evidence>
<dbReference type="GO" id="GO:0003677">
    <property type="term" value="F:DNA binding"/>
    <property type="evidence" value="ECO:0007669"/>
    <property type="project" value="UniProtKB-UniRule"/>
</dbReference>
<dbReference type="GO" id="GO:0009330">
    <property type="term" value="C:DNA topoisomerase type II (double strand cut, ATP-hydrolyzing) complex"/>
    <property type="evidence" value="ECO:0007669"/>
    <property type="project" value="TreeGrafter"/>
</dbReference>
<dbReference type="AlphaFoldDB" id="A0A3A4NU39"/>
<dbReference type="Proteomes" id="UP000265882">
    <property type="component" value="Unassembled WGS sequence"/>
</dbReference>
<dbReference type="FunFam" id="3.90.199.10:FF:000001">
    <property type="entry name" value="DNA gyrase subunit A"/>
    <property type="match status" value="1"/>
</dbReference>
<evidence type="ECO:0000256" key="10">
    <source>
        <dbReference type="PROSITE-ProRule" id="PRU01384"/>
    </source>
</evidence>
<dbReference type="Gene3D" id="2.120.10.90">
    <property type="entry name" value="DNA gyrase/topoisomerase IV, subunit A, C-terminal"/>
    <property type="match status" value="1"/>
</dbReference>
<feature type="region of interest" description="Disordered" evidence="11">
    <location>
        <begin position="814"/>
        <end position="845"/>
    </location>
</feature>
<dbReference type="FunFam" id="1.10.268.10:FF:000001">
    <property type="entry name" value="DNA gyrase subunit A"/>
    <property type="match status" value="1"/>
</dbReference>
<evidence type="ECO:0000256" key="4">
    <source>
        <dbReference type="ARBA" id="ARBA00022741"/>
    </source>
</evidence>
<dbReference type="SMART" id="SM00434">
    <property type="entry name" value="TOP4c"/>
    <property type="match status" value="1"/>
</dbReference>
<proteinExistence type="inferred from homology"/>
<comment type="function">
    <text evidence="9">A type II topoisomerase that negatively supercoils closed circular double-stranded (ds) DNA in an ATP-dependent manner to modulate DNA topology and maintain chromosomes in an underwound state. Negative supercoiling favors strand separation, and DNA replication, transcription, recombination and repair, all of which involve strand separation. Also able to catalyze the interconversion of other topological isomers of dsDNA rings, including catenanes and knotted rings. Type II topoisomerases break and join 2 DNA strands simultaneously in an ATP-dependent manner.</text>
</comment>
<feature type="domain" description="Topo IIA-type catalytic" evidence="12">
    <location>
        <begin position="34"/>
        <end position="506"/>
    </location>
</feature>
<dbReference type="Gene3D" id="3.30.1360.40">
    <property type="match status" value="1"/>
</dbReference>
<dbReference type="Pfam" id="PF03989">
    <property type="entry name" value="DNA_gyraseA_C"/>
    <property type="match status" value="6"/>
</dbReference>
<dbReference type="GO" id="GO:0005694">
    <property type="term" value="C:chromosome"/>
    <property type="evidence" value="ECO:0007669"/>
    <property type="project" value="InterPro"/>
</dbReference>
<dbReference type="GO" id="GO:0034335">
    <property type="term" value="F:DNA negative supercoiling activity"/>
    <property type="evidence" value="ECO:0007669"/>
    <property type="project" value="UniProtKB-ARBA"/>
</dbReference>
<dbReference type="InterPro" id="IPR005743">
    <property type="entry name" value="GyrA"/>
</dbReference>
<dbReference type="Pfam" id="PF00521">
    <property type="entry name" value="DNA_topoisoIV"/>
    <property type="match status" value="1"/>
</dbReference>
<dbReference type="HAMAP" id="MF_01897">
    <property type="entry name" value="GyrA"/>
    <property type="match status" value="1"/>
</dbReference>
<gene>
    <name evidence="9 13" type="primary">gyrA</name>
    <name evidence="13" type="ORF">C4520_13010</name>
</gene>
<dbReference type="InterPro" id="IPR035516">
    <property type="entry name" value="Gyrase/topoIV_suA_C"/>
</dbReference>
<comment type="similarity">
    <text evidence="2 9">Belongs to the type II topoisomerase GyrA/ParC subunit family.</text>
</comment>
<keyword evidence="5 9" id="KW-0067">ATP-binding</keyword>
<evidence type="ECO:0000256" key="9">
    <source>
        <dbReference type="HAMAP-Rule" id="MF_01897"/>
    </source>
</evidence>
<dbReference type="InterPro" id="IPR013758">
    <property type="entry name" value="Topo_IIA_A/C_ab"/>
</dbReference>
<comment type="catalytic activity">
    <reaction evidence="1 9 10">
        <text>ATP-dependent breakage, passage and rejoining of double-stranded DNA.</text>
        <dbReference type="EC" id="5.6.2.2"/>
    </reaction>
</comment>
<feature type="compositionally biased region" description="Acidic residues" evidence="11">
    <location>
        <begin position="830"/>
        <end position="845"/>
    </location>
</feature>
<name>A0A3A4NU39_ABYX5</name>
<dbReference type="EMBL" id="QZKU01000091">
    <property type="protein sequence ID" value="RJP19364.1"/>
    <property type="molecule type" value="Genomic_DNA"/>
</dbReference>
<dbReference type="InterPro" id="IPR006691">
    <property type="entry name" value="GyrA/parC_rep"/>
</dbReference>
<evidence type="ECO:0000256" key="3">
    <source>
        <dbReference type="ARBA" id="ARBA00022490"/>
    </source>
</evidence>
<accession>A0A3A4NU39</accession>
<dbReference type="FunFam" id="2.120.10.90:FF:000004">
    <property type="entry name" value="DNA gyrase subunit A"/>
    <property type="match status" value="1"/>
</dbReference>
<dbReference type="GO" id="GO:0006261">
    <property type="term" value="P:DNA-templated DNA replication"/>
    <property type="evidence" value="ECO:0007669"/>
    <property type="project" value="UniProtKB-UniRule"/>
</dbReference>
<dbReference type="GO" id="GO:0005737">
    <property type="term" value="C:cytoplasm"/>
    <property type="evidence" value="ECO:0007669"/>
    <property type="project" value="UniProtKB-SubCell"/>
</dbReference>
<evidence type="ECO:0000259" key="12">
    <source>
        <dbReference type="PROSITE" id="PS52040"/>
    </source>
</evidence>
<keyword evidence="6 9" id="KW-0799">Topoisomerase</keyword>
<comment type="subcellular location">
    <subcellularLocation>
        <location evidence="9">Cytoplasm</location>
    </subcellularLocation>
</comment>
<dbReference type="InterPro" id="IPR002205">
    <property type="entry name" value="Topo_IIA_dom_A"/>
</dbReference>
<protein>
    <recommendedName>
        <fullName evidence="9">DNA gyrase subunit A</fullName>
        <ecNumber evidence="9">5.6.2.2</ecNumber>
    </recommendedName>
</protein>
<evidence type="ECO:0000256" key="6">
    <source>
        <dbReference type="ARBA" id="ARBA00023029"/>
    </source>
</evidence>
<dbReference type="InterPro" id="IPR013757">
    <property type="entry name" value="Topo_IIA_A_a_sf"/>
</dbReference>
<dbReference type="InterPro" id="IPR050220">
    <property type="entry name" value="Type_II_DNA_Topoisomerases"/>
</dbReference>
<evidence type="ECO:0000256" key="2">
    <source>
        <dbReference type="ARBA" id="ARBA00008263"/>
    </source>
</evidence>
<keyword evidence="7 9" id="KW-0238">DNA-binding</keyword>
<dbReference type="GO" id="GO:0006265">
    <property type="term" value="P:DNA topological change"/>
    <property type="evidence" value="ECO:0007669"/>
    <property type="project" value="UniProtKB-UniRule"/>
</dbReference>
<dbReference type="PANTHER" id="PTHR43493:SF5">
    <property type="entry name" value="DNA GYRASE SUBUNIT A, CHLOROPLASTIC_MITOCHONDRIAL"/>
    <property type="match status" value="1"/>
</dbReference>
<dbReference type="NCBIfam" id="TIGR01063">
    <property type="entry name" value="gyrA"/>
    <property type="match status" value="1"/>
</dbReference>
<evidence type="ECO:0000256" key="8">
    <source>
        <dbReference type="ARBA" id="ARBA00023235"/>
    </source>
</evidence>
<evidence type="ECO:0000256" key="11">
    <source>
        <dbReference type="SAM" id="MobiDB-lite"/>
    </source>
</evidence>
<comment type="caution">
    <text evidence="13">The sequence shown here is derived from an EMBL/GenBank/DDBJ whole genome shotgun (WGS) entry which is preliminary data.</text>
</comment>
<keyword evidence="3 9" id="KW-0963">Cytoplasm</keyword>
<dbReference type="GO" id="GO:0005524">
    <property type="term" value="F:ATP binding"/>
    <property type="evidence" value="ECO:0007669"/>
    <property type="project" value="UniProtKB-UniRule"/>
</dbReference>
<keyword evidence="8 9" id="KW-0413">Isomerase</keyword>
<dbReference type="InterPro" id="IPR013760">
    <property type="entry name" value="Topo_IIA-like_dom_sf"/>
</dbReference>
<dbReference type="Gene3D" id="1.10.268.10">
    <property type="entry name" value="Topoisomerase, domain 3"/>
    <property type="match status" value="1"/>
</dbReference>
<dbReference type="EC" id="5.6.2.2" evidence="9"/>
<keyword evidence="4 9" id="KW-0547">Nucleotide-binding</keyword>
<dbReference type="NCBIfam" id="NF004043">
    <property type="entry name" value="PRK05560.1"/>
    <property type="match status" value="1"/>
</dbReference>
<dbReference type="PROSITE" id="PS52040">
    <property type="entry name" value="TOPO_IIA"/>
    <property type="match status" value="1"/>
</dbReference>
<comment type="miscellaneous">
    <text evidence="9">Few gyrases are as efficient as E.coli at forming negative supercoils. Not all organisms have 2 type II topoisomerases; in organisms with a single type II topoisomerase this enzyme also has to decatenate newly replicated chromosomes.</text>
</comment>
<dbReference type="Gene3D" id="3.90.199.10">
    <property type="entry name" value="Topoisomerase II, domain 5"/>
    <property type="match status" value="1"/>
</dbReference>
<feature type="active site" description="O-(5'-phospho-DNA)-tyrosine intermediate" evidence="9 10">
    <location>
        <position position="122"/>
    </location>
</feature>
<dbReference type="FunFam" id="3.30.1360.40:FF:000002">
    <property type="entry name" value="DNA gyrase subunit A"/>
    <property type="match status" value="1"/>
</dbReference>
<evidence type="ECO:0000256" key="5">
    <source>
        <dbReference type="ARBA" id="ARBA00022840"/>
    </source>
</evidence>
<evidence type="ECO:0000256" key="7">
    <source>
        <dbReference type="ARBA" id="ARBA00023125"/>
    </source>
</evidence>
<feature type="short sequence motif" description="GyrA-box" evidence="9">
    <location>
        <begin position="527"/>
        <end position="533"/>
    </location>
</feature>
<dbReference type="PANTHER" id="PTHR43493">
    <property type="entry name" value="DNA GYRASE/TOPOISOMERASE SUBUNIT A"/>
    <property type="match status" value="1"/>
</dbReference>
<dbReference type="CDD" id="cd00187">
    <property type="entry name" value="TOP4c"/>
    <property type="match status" value="1"/>
</dbReference>
<evidence type="ECO:0000313" key="13">
    <source>
        <dbReference type="EMBL" id="RJP19364.1"/>
    </source>
</evidence>